<keyword evidence="3" id="KW-1185">Reference proteome</keyword>
<dbReference type="GO" id="GO:0016787">
    <property type="term" value="F:hydrolase activity"/>
    <property type="evidence" value="ECO:0007669"/>
    <property type="project" value="InterPro"/>
</dbReference>
<dbReference type="STRING" id="155865.SAMN05216515_10915"/>
<evidence type="ECO:0000259" key="1">
    <source>
        <dbReference type="SMART" id="SM01001"/>
    </source>
</evidence>
<name>A0A1I7GI03_9FIRM</name>
<dbReference type="SUPFAM" id="SSF52255">
    <property type="entry name" value="N5-CAIR mutase (phosphoribosylaminoimidazole carboxylase, PurE)"/>
    <property type="match status" value="1"/>
</dbReference>
<dbReference type="Proteomes" id="UP000198817">
    <property type="component" value="Unassembled WGS sequence"/>
</dbReference>
<dbReference type="PANTHER" id="PTHR43064:SF1">
    <property type="entry name" value="SLL1489 PROTEIN"/>
    <property type="match status" value="1"/>
</dbReference>
<dbReference type="InterPro" id="IPR039476">
    <property type="entry name" value="P2CMN_synthase_LarB"/>
</dbReference>
<dbReference type="NCBIfam" id="NF033503">
    <property type="entry name" value="LarB"/>
    <property type="match status" value="1"/>
</dbReference>
<dbReference type="EMBL" id="FPBT01000007">
    <property type="protein sequence ID" value="SFU48090.1"/>
    <property type="molecule type" value="Genomic_DNA"/>
</dbReference>
<dbReference type="Gene3D" id="3.40.50.1970">
    <property type="match status" value="1"/>
</dbReference>
<gene>
    <name evidence="2" type="ORF">SAMN05216508_10715</name>
</gene>
<proteinExistence type="predicted"/>
<feature type="domain" description="PurE" evidence="1">
    <location>
        <begin position="122"/>
        <end position="254"/>
    </location>
</feature>
<sequence length="257" mass="27349">MDRKTVLEQVRDGILTPEEADRILEQGGFAEKGFAEMGFARLDTDREDRTGFPEVIFCQGKPDAYLADIYERMVAEEGRAFGTRASRHQAELVQRALPRAVYDPVSRILKVEPEEGGPERKGQIAVLTGGTADIPVAEEAAQTAEYFGTNVYRAYDVGVSGLHRLLARIEDIRRASAVVAVAGMEGALASVVGGLVRNPVIAVPTSVGYGASMGGVSALLTMINSCANGITVVNIDNGYGAGYVATQISRLAVKGAE</sequence>
<dbReference type="OrthoDB" id="9782511at2"/>
<dbReference type="SMART" id="SM01001">
    <property type="entry name" value="AIRC"/>
    <property type="match status" value="1"/>
</dbReference>
<evidence type="ECO:0000313" key="3">
    <source>
        <dbReference type="Proteomes" id="UP000198817"/>
    </source>
</evidence>
<dbReference type="PANTHER" id="PTHR43064">
    <property type="entry name" value="PHOSPHORIBOSYLAMINOIMIDAZOLE CARBOXYLASE-RELATED"/>
    <property type="match status" value="1"/>
</dbReference>
<dbReference type="GO" id="GO:0006189">
    <property type="term" value="P:'de novo' IMP biosynthetic process"/>
    <property type="evidence" value="ECO:0007669"/>
    <property type="project" value="InterPro"/>
</dbReference>
<dbReference type="Pfam" id="PF00731">
    <property type="entry name" value="AIRC"/>
    <property type="match status" value="1"/>
</dbReference>
<protein>
    <recommendedName>
        <fullName evidence="1">PurE domain-containing protein</fullName>
    </recommendedName>
</protein>
<evidence type="ECO:0000313" key="2">
    <source>
        <dbReference type="EMBL" id="SFU48090.1"/>
    </source>
</evidence>
<dbReference type="InterPro" id="IPR000031">
    <property type="entry name" value="PurE_dom"/>
</dbReference>
<dbReference type="AlphaFoldDB" id="A0A1I7GI03"/>
<reference evidence="2 3" key="1">
    <citation type="submission" date="2016-10" db="EMBL/GenBank/DDBJ databases">
        <authorList>
            <person name="de Groot N.N."/>
        </authorList>
    </citation>
    <scope>NUCLEOTIDE SEQUENCE [LARGE SCALE GENOMIC DNA]</scope>
    <source>
        <strain evidence="2 3">KHGC13</strain>
    </source>
</reference>
<accession>A0A1I7GI03</accession>
<dbReference type="RefSeq" id="WP_090470774.1">
    <property type="nucleotide sequence ID" value="NZ_CACZKG010000037.1"/>
</dbReference>
<organism evidence="2 3">
    <name type="scientific">Eubacterium pyruvativorans</name>
    <dbReference type="NCBI Taxonomy" id="155865"/>
    <lineage>
        <taxon>Bacteria</taxon>
        <taxon>Bacillati</taxon>
        <taxon>Bacillota</taxon>
        <taxon>Clostridia</taxon>
        <taxon>Eubacteriales</taxon>
        <taxon>Eubacteriaceae</taxon>
        <taxon>Eubacterium</taxon>
    </lineage>
</organism>